<dbReference type="GO" id="GO:0005853">
    <property type="term" value="C:eukaryotic translation elongation factor 1 complex"/>
    <property type="evidence" value="ECO:0007669"/>
    <property type="project" value="InterPro"/>
</dbReference>
<dbReference type="GO" id="GO:0005085">
    <property type="term" value="F:guanyl-nucleotide exchange factor activity"/>
    <property type="evidence" value="ECO:0007669"/>
    <property type="project" value="TreeGrafter"/>
</dbReference>
<sequence>MSVTVPSKLLETILNGYLENESFIQGADLSKADSDIFAALPSAPNASTYPHLARWYSHVKSQAGSDALEAASAAQEEEEDEDIDLFGSDEEEDEEAERIKAERLAAYRERKAAKGPGPAAKSTIVYDIKPWDSETDMAELEKCVRSINMDGLLWGTSKLQPVAYGVMKLTITCTVVDDLVSTDILEEKIVDFEDYVQSVDIVSFQKI</sequence>
<evidence type="ECO:0000313" key="8">
    <source>
        <dbReference type="Proteomes" id="UP000188320"/>
    </source>
</evidence>
<evidence type="ECO:0000256" key="4">
    <source>
        <dbReference type="SAM" id="MobiDB-lite"/>
    </source>
</evidence>
<dbReference type="InterPro" id="IPR014717">
    <property type="entry name" value="Transl_elong_EF1B/ribsomal_bS6"/>
</dbReference>
<reference evidence="8" key="1">
    <citation type="submission" date="2017-01" db="EMBL/GenBank/DDBJ databases">
        <authorList>
            <person name="Wang Y."/>
            <person name="White M."/>
            <person name="Kvist S."/>
            <person name="Moncalvo J.-M."/>
        </authorList>
    </citation>
    <scope>NUCLEOTIDE SEQUENCE [LARGE SCALE GENOMIC DNA]</scope>
    <source>
        <strain evidence="8">COL-18-3</strain>
    </source>
</reference>
<dbReference type="PANTHER" id="PTHR11595:SF21">
    <property type="entry name" value="ELONGATION FACTOR 1-BETA"/>
    <property type="match status" value="1"/>
</dbReference>
<dbReference type="Proteomes" id="UP000188320">
    <property type="component" value="Unassembled WGS sequence"/>
</dbReference>
<keyword evidence="3" id="KW-0648">Protein biosynthesis</keyword>
<dbReference type="AlphaFoldDB" id="A0A1R1PIG5"/>
<dbReference type="InterPro" id="IPR018940">
    <property type="entry name" value="EF-1_beta_acid_region_euk"/>
</dbReference>
<evidence type="ECO:0000259" key="6">
    <source>
        <dbReference type="SMART" id="SM01182"/>
    </source>
</evidence>
<accession>A0A1R1PIG5</accession>
<dbReference type="Pfam" id="PF10587">
    <property type="entry name" value="EF-1_beta_acid"/>
    <property type="match status" value="1"/>
</dbReference>
<keyword evidence="8" id="KW-1185">Reference proteome</keyword>
<evidence type="ECO:0000313" key="7">
    <source>
        <dbReference type="EMBL" id="OMH80642.1"/>
    </source>
</evidence>
<dbReference type="CDD" id="cd00292">
    <property type="entry name" value="EF1B"/>
    <property type="match status" value="1"/>
</dbReference>
<dbReference type="Gene3D" id="3.30.70.60">
    <property type="match status" value="1"/>
</dbReference>
<comment type="similarity">
    <text evidence="1">Belongs to the EF-1-beta/EF-1-delta family.</text>
</comment>
<evidence type="ECO:0000256" key="3">
    <source>
        <dbReference type="ARBA" id="ARBA00022917"/>
    </source>
</evidence>
<dbReference type="InterPro" id="IPR014038">
    <property type="entry name" value="EF1B_bsu/dsu_GNE"/>
</dbReference>
<dbReference type="InterPro" id="IPR001326">
    <property type="entry name" value="Transl_elong_EF1B_B/D_CS"/>
</dbReference>
<protein>
    <submittedName>
        <fullName evidence="7">Elongation factor 1-beta</fullName>
    </submittedName>
</protein>
<keyword evidence="2 7" id="KW-0251">Elongation factor</keyword>
<dbReference type="SUPFAM" id="SSF54984">
    <property type="entry name" value="eEF-1beta-like"/>
    <property type="match status" value="1"/>
</dbReference>
<feature type="domain" description="Elongation factor 1 beta central acidic region eukaryote" evidence="6">
    <location>
        <begin position="85"/>
        <end position="111"/>
    </location>
</feature>
<comment type="caution">
    <text evidence="7">The sequence shown here is derived from an EMBL/GenBank/DDBJ whole genome shotgun (WGS) entry which is preliminary data.</text>
</comment>
<proteinExistence type="inferred from homology"/>
<evidence type="ECO:0000259" key="5">
    <source>
        <dbReference type="SMART" id="SM00888"/>
    </source>
</evidence>
<dbReference type="GO" id="GO:0005829">
    <property type="term" value="C:cytosol"/>
    <property type="evidence" value="ECO:0007669"/>
    <property type="project" value="TreeGrafter"/>
</dbReference>
<dbReference type="SUPFAM" id="SSF47616">
    <property type="entry name" value="GST C-terminal domain-like"/>
    <property type="match status" value="1"/>
</dbReference>
<evidence type="ECO:0000256" key="1">
    <source>
        <dbReference type="ARBA" id="ARBA00007411"/>
    </source>
</evidence>
<feature type="compositionally biased region" description="Acidic residues" evidence="4">
    <location>
        <begin position="75"/>
        <end position="96"/>
    </location>
</feature>
<dbReference type="InterPro" id="IPR049720">
    <property type="entry name" value="EF1B_bsu/dsu"/>
</dbReference>
<dbReference type="Pfam" id="PF00736">
    <property type="entry name" value="EF1_GNE"/>
    <property type="match status" value="1"/>
</dbReference>
<dbReference type="FunFam" id="3.30.70.60:FF:000001">
    <property type="entry name" value="Elongation factor 1-beta 1 like"/>
    <property type="match status" value="1"/>
</dbReference>
<organism evidence="7 8">
    <name type="scientific">Zancudomyces culisetae</name>
    <name type="common">Gut fungus</name>
    <name type="synonym">Smittium culisetae</name>
    <dbReference type="NCBI Taxonomy" id="1213189"/>
    <lineage>
        <taxon>Eukaryota</taxon>
        <taxon>Fungi</taxon>
        <taxon>Fungi incertae sedis</taxon>
        <taxon>Zoopagomycota</taxon>
        <taxon>Kickxellomycotina</taxon>
        <taxon>Harpellomycetes</taxon>
        <taxon>Harpellales</taxon>
        <taxon>Legeriomycetaceae</taxon>
        <taxon>Zancudomyces</taxon>
    </lineage>
</organism>
<evidence type="ECO:0000256" key="2">
    <source>
        <dbReference type="ARBA" id="ARBA00022768"/>
    </source>
</evidence>
<feature type="domain" description="Translation elongation factor EF1B beta/delta subunit guanine nucleotide exchange" evidence="5">
    <location>
        <begin position="121"/>
        <end position="207"/>
    </location>
</feature>
<dbReference type="SMART" id="SM00888">
    <property type="entry name" value="EF1_GNE"/>
    <property type="match status" value="1"/>
</dbReference>
<gene>
    <name evidence="7" type="ORF">AX774_g5924</name>
</gene>
<dbReference type="InterPro" id="IPR036282">
    <property type="entry name" value="Glutathione-S-Trfase_C_sf"/>
</dbReference>
<feature type="region of interest" description="Disordered" evidence="4">
    <location>
        <begin position="66"/>
        <end position="97"/>
    </location>
</feature>
<dbReference type="PROSITE" id="PS00824">
    <property type="entry name" value="EF1BD_1"/>
    <property type="match status" value="1"/>
</dbReference>
<dbReference type="EMBL" id="LSSK01001125">
    <property type="protein sequence ID" value="OMH80642.1"/>
    <property type="molecule type" value="Genomic_DNA"/>
</dbReference>
<dbReference type="SMART" id="SM01182">
    <property type="entry name" value="EF-1_beta_acid"/>
    <property type="match status" value="1"/>
</dbReference>
<dbReference type="PANTHER" id="PTHR11595">
    <property type="entry name" value="EF-HAND AND COILED-COIL DOMAIN-CONTAINING FAMILY MEMBER"/>
    <property type="match status" value="1"/>
</dbReference>
<dbReference type="InterPro" id="IPR036219">
    <property type="entry name" value="eEF-1beta-like_sf"/>
</dbReference>
<dbReference type="Gene3D" id="1.20.1050.130">
    <property type="match status" value="1"/>
</dbReference>
<dbReference type="OrthoDB" id="331763at2759"/>
<dbReference type="GO" id="GO:0003746">
    <property type="term" value="F:translation elongation factor activity"/>
    <property type="evidence" value="ECO:0007669"/>
    <property type="project" value="UniProtKB-KW"/>
</dbReference>
<name>A0A1R1PIG5_ZANCU</name>